<comment type="caution">
    <text evidence="3">The sequence shown here is derived from an EMBL/GenBank/DDBJ whole genome shotgun (WGS) entry which is preliminary data.</text>
</comment>
<reference evidence="3 4" key="1">
    <citation type="submission" date="2018-08" db="EMBL/GenBank/DDBJ databases">
        <title>A genome reference for cultivated species of the human gut microbiota.</title>
        <authorList>
            <person name="Zou Y."/>
            <person name="Xue W."/>
            <person name="Luo G."/>
        </authorList>
    </citation>
    <scope>NUCLEOTIDE SEQUENCE [LARGE SCALE GENOMIC DNA]</scope>
    <source>
        <strain evidence="3 4">AM40-30BH</strain>
    </source>
</reference>
<organism evidence="3 4">
    <name type="scientific">Bacteroides nordii</name>
    <dbReference type="NCBI Taxonomy" id="291645"/>
    <lineage>
        <taxon>Bacteria</taxon>
        <taxon>Pseudomonadati</taxon>
        <taxon>Bacteroidota</taxon>
        <taxon>Bacteroidia</taxon>
        <taxon>Bacteroidales</taxon>
        <taxon>Bacteroidaceae</taxon>
        <taxon>Bacteroides</taxon>
    </lineage>
</organism>
<feature type="coiled-coil region" evidence="1">
    <location>
        <begin position="364"/>
        <end position="391"/>
    </location>
</feature>
<evidence type="ECO:0008006" key="5">
    <source>
        <dbReference type="Google" id="ProtNLM"/>
    </source>
</evidence>
<evidence type="ECO:0000313" key="4">
    <source>
        <dbReference type="Proteomes" id="UP000284379"/>
    </source>
</evidence>
<accession>A0A413VU64</accession>
<evidence type="ECO:0000313" key="3">
    <source>
        <dbReference type="EMBL" id="RHB37068.1"/>
    </source>
</evidence>
<keyword evidence="2" id="KW-0732">Signal</keyword>
<protein>
    <recommendedName>
        <fullName evidence="5">Peptidase S74 domain-containing protein</fullName>
    </recommendedName>
</protein>
<name>A0A413VU64_9BACE</name>
<feature type="chain" id="PRO_5019001109" description="Peptidase S74 domain-containing protein" evidence="2">
    <location>
        <begin position="23"/>
        <end position="393"/>
    </location>
</feature>
<evidence type="ECO:0000256" key="1">
    <source>
        <dbReference type="SAM" id="Coils"/>
    </source>
</evidence>
<feature type="signal peptide" evidence="2">
    <location>
        <begin position="1"/>
        <end position="22"/>
    </location>
</feature>
<dbReference type="EMBL" id="QSGO01000003">
    <property type="protein sequence ID" value="RHB37068.1"/>
    <property type="molecule type" value="Genomic_DNA"/>
</dbReference>
<gene>
    <name evidence="3" type="ORF">DW888_05830</name>
</gene>
<dbReference type="Proteomes" id="UP000284379">
    <property type="component" value="Unassembled WGS sequence"/>
</dbReference>
<evidence type="ECO:0000256" key="2">
    <source>
        <dbReference type="SAM" id="SignalP"/>
    </source>
</evidence>
<keyword evidence="1" id="KW-0175">Coiled coil</keyword>
<dbReference type="AlphaFoldDB" id="A0A413VU64"/>
<dbReference type="RefSeq" id="WP_122201051.1">
    <property type="nucleotide sequence ID" value="NZ_CABJFV010000003.1"/>
</dbReference>
<proteinExistence type="predicted"/>
<sequence length="393" mass="42809">MKTIKAIIVITILICLCKTVVAQTSQITYGQDHLSGKLDISGVDYATSNVYTWTFDIPQNQSVQITRVNNCYMPTTTCIEILLNNQTPILSQPSIGEFTQTVTSTNGKVTVKMTSPGLETEKETVATIKFAQITTSNSSTVVYEGDVQLNAGTLRAYGQEKYLGSKVAAVLGKDYASYTCFGAINGGRIRGSNEGYLIIEGNPNGYGDKTLYLNTYTSNANILMTSPGGKVGIGISKPAEKLHIGGAIRGNGTGGALKIKTEFGQVEVGAQNNTGIHFTTTLPKFIFNQNMDIKGVLRAAEIKVESIDKFADFVFEKDYQLPSLKETSEFIKANGHLPGIPSAIEVKENGMNLVEMQVKLLQKIEELTLHVIELQNVVEQQNTKIQQLENTQK</sequence>